<dbReference type="AlphaFoldDB" id="A0A1T4TCE4"/>
<evidence type="ECO:0000313" key="3">
    <source>
        <dbReference type="EMBL" id="SKA38164.1"/>
    </source>
</evidence>
<dbReference type="GO" id="GO:0006508">
    <property type="term" value="P:proteolysis"/>
    <property type="evidence" value="ECO:0007669"/>
    <property type="project" value="InterPro"/>
</dbReference>
<dbReference type="PROSITE" id="PS00134">
    <property type="entry name" value="TRYPSIN_HIS"/>
    <property type="match status" value="1"/>
</dbReference>
<dbReference type="InterPro" id="IPR009003">
    <property type="entry name" value="Peptidase_S1_PA"/>
</dbReference>
<dbReference type="PANTHER" id="PTHR15462:SF19">
    <property type="entry name" value="PEPTIDASE S1 DOMAIN-CONTAINING PROTEIN"/>
    <property type="match status" value="1"/>
</dbReference>
<dbReference type="PANTHER" id="PTHR15462">
    <property type="entry name" value="SERINE PROTEASE"/>
    <property type="match status" value="1"/>
</dbReference>
<dbReference type="SUPFAM" id="SSF50494">
    <property type="entry name" value="Trypsin-like serine proteases"/>
    <property type="match status" value="1"/>
</dbReference>
<dbReference type="EMBL" id="FUWS01000018">
    <property type="protein sequence ID" value="SKA38164.1"/>
    <property type="molecule type" value="Genomic_DNA"/>
</dbReference>
<dbReference type="OrthoDB" id="5121599at2"/>
<dbReference type="Gene3D" id="2.40.10.10">
    <property type="entry name" value="Trypsin-like serine proteases"/>
    <property type="match status" value="2"/>
</dbReference>
<name>A0A1T4TCE4_9ACTN</name>
<evidence type="ECO:0000256" key="1">
    <source>
        <dbReference type="ARBA" id="ARBA00022729"/>
    </source>
</evidence>
<dbReference type="RefSeq" id="WP_078764014.1">
    <property type="nucleotide sequence ID" value="NZ_FUWS01000018.1"/>
</dbReference>
<evidence type="ECO:0000256" key="2">
    <source>
        <dbReference type="SAM" id="MobiDB-lite"/>
    </source>
</evidence>
<protein>
    <submittedName>
        <fullName evidence="3">V8-like Glu-specific endopeptidase</fullName>
    </submittedName>
</protein>
<sequence length="320" mass="33052">MTSTLASKVLGPLAGAVLITTGVTTGAPASAADAVPPAEGVVHQTAAAEPSGRRTTLAYWTPERMADAVPLGEVLSGALGGATPGRHPAAAAAQSTGTPWEGGGLVTSTTGKVFLTLDGSDFTCSASVVRADNRDTVVTAGHCLKDGTGSWARNWVFVPAYDDGAEPHGRFPARELLVPPEWARQADDSYDFGMAVLGPNSEGAHVADETGTQRIAFGTGNSAEVHAFGYPSERPYDGSRLHYCAGPTRPDRQGTTAAGMACRMTEGSSGGPWLSDFDSSTGTGTITSVISFKYSDDAGTQYGPRLDDAAERLYHKAQSL</sequence>
<evidence type="ECO:0000313" key="4">
    <source>
        <dbReference type="Proteomes" id="UP000190637"/>
    </source>
</evidence>
<dbReference type="InterPro" id="IPR050966">
    <property type="entry name" value="Glutamyl_endopeptidase"/>
</dbReference>
<gene>
    <name evidence="3" type="ORF">SAMN02745673_04799</name>
</gene>
<organism evidence="3 4">
    <name type="scientific">Marinactinospora thermotolerans DSM 45154</name>
    <dbReference type="NCBI Taxonomy" id="1122192"/>
    <lineage>
        <taxon>Bacteria</taxon>
        <taxon>Bacillati</taxon>
        <taxon>Actinomycetota</taxon>
        <taxon>Actinomycetes</taxon>
        <taxon>Streptosporangiales</taxon>
        <taxon>Nocardiopsidaceae</taxon>
        <taxon>Marinactinospora</taxon>
    </lineage>
</organism>
<dbReference type="InterPro" id="IPR043504">
    <property type="entry name" value="Peptidase_S1_PA_chymotrypsin"/>
</dbReference>
<keyword evidence="1" id="KW-0732">Signal</keyword>
<accession>A0A1T4TCE4</accession>
<dbReference type="InterPro" id="IPR018114">
    <property type="entry name" value="TRYPSIN_HIS"/>
</dbReference>
<reference evidence="3 4" key="1">
    <citation type="submission" date="2017-02" db="EMBL/GenBank/DDBJ databases">
        <authorList>
            <person name="Peterson S.W."/>
        </authorList>
    </citation>
    <scope>NUCLEOTIDE SEQUENCE [LARGE SCALE GENOMIC DNA]</scope>
    <source>
        <strain evidence="3 4">DSM 45154</strain>
    </source>
</reference>
<dbReference type="Proteomes" id="UP000190637">
    <property type="component" value="Unassembled WGS sequence"/>
</dbReference>
<proteinExistence type="predicted"/>
<dbReference type="GO" id="GO:0004252">
    <property type="term" value="F:serine-type endopeptidase activity"/>
    <property type="evidence" value="ECO:0007669"/>
    <property type="project" value="InterPro"/>
</dbReference>
<dbReference type="STRING" id="1122192.SAMN02745673_04799"/>
<keyword evidence="4" id="KW-1185">Reference proteome</keyword>
<feature type="region of interest" description="Disordered" evidence="2">
    <location>
        <begin position="82"/>
        <end position="103"/>
    </location>
</feature>